<organism evidence="1 2">
    <name type="scientific">Portunus trituberculatus</name>
    <name type="common">Swimming crab</name>
    <name type="synonym">Neptunus trituberculatus</name>
    <dbReference type="NCBI Taxonomy" id="210409"/>
    <lineage>
        <taxon>Eukaryota</taxon>
        <taxon>Metazoa</taxon>
        <taxon>Ecdysozoa</taxon>
        <taxon>Arthropoda</taxon>
        <taxon>Crustacea</taxon>
        <taxon>Multicrustacea</taxon>
        <taxon>Malacostraca</taxon>
        <taxon>Eumalacostraca</taxon>
        <taxon>Eucarida</taxon>
        <taxon>Decapoda</taxon>
        <taxon>Pleocyemata</taxon>
        <taxon>Brachyura</taxon>
        <taxon>Eubrachyura</taxon>
        <taxon>Portunoidea</taxon>
        <taxon>Portunidae</taxon>
        <taxon>Portuninae</taxon>
        <taxon>Portunus</taxon>
    </lineage>
</organism>
<reference evidence="1 2" key="1">
    <citation type="submission" date="2019-05" db="EMBL/GenBank/DDBJ databases">
        <title>Another draft genome of Portunus trituberculatus and its Hox gene families provides insights of decapod evolution.</title>
        <authorList>
            <person name="Jeong J.-H."/>
            <person name="Song I."/>
            <person name="Kim S."/>
            <person name="Choi T."/>
            <person name="Kim D."/>
            <person name="Ryu S."/>
            <person name="Kim W."/>
        </authorList>
    </citation>
    <scope>NUCLEOTIDE SEQUENCE [LARGE SCALE GENOMIC DNA]</scope>
    <source>
        <tissue evidence="1">Muscle</tissue>
    </source>
</reference>
<keyword evidence="2" id="KW-1185">Reference proteome</keyword>
<comment type="caution">
    <text evidence="1">The sequence shown here is derived from an EMBL/GenBank/DDBJ whole genome shotgun (WGS) entry which is preliminary data.</text>
</comment>
<evidence type="ECO:0000313" key="1">
    <source>
        <dbReference type="EMBL" id="MPC24728.1"/>
    </source>
</evidence>
<protein>
    <submittedName>
        <fullName evidence="1">Uncharacterized protein</fullName>
    </submittedName>
</protein>
<accession>A0A5B7DTI0</accession>
<sequence>MILGGFSWYANHSPEYGTRKAPAAPIHKHSVSTPQDKRISQARQEHWLMWQIEATRIQGHQLPPTGTLMALQHHTTAKPCDVTWSHVNRITKQRLHHLPILTGYLVKHTLQNINIPDQEEILDHGIRGKVITGQHSNVKSMNKEMTHGIGSNGSGLVISDRYDSYVTICTKTG</sequence>
<evidence type="ECO:0000313" key="2">
    <source>
        <dbReference type="Proteomes" id="UP000324222"/>
    </source>
</evidence>
<proteinExistence type="predicted"/>
<dbReference type="EMBL" id="VSRR010001366">
    <property type="protein sequence ID" value="MPC24728.1"/>
    <property type="molecule type" value="Genomic_DNA"/>
</dbReference>
<dbReference type="Proteomes" id="UP000324222">
    <property type="component" value="Unassembled WGS sequence"/>
</dbReference>
<dbReference type="AlphaFoldDB" id="A0A5B7DTI0"/>
<gene>
    <name evidence="1" type="ORF">E2C01_017823</name>
</gene>
<name>A0A5B7DTI0_PORTR</name>